<dbReference type="RefSeq" id="WP_040039279.1">
    <property type="nucleotide sequence ID" value="NZ_JWJG01000028.1"/>
</dbReference>
<comment type="similarity">
    <text evidence="3 7">Belongs to the prokaryotic/mitochondrial release factor family.</text>
</comment>
<dbReference type="STRING" id="709839.TSA66_05285"/>
<dbReference type="NCBIfam" id="NF001859">
    <property type="entry name" value="PRK00591.1"/>
    <property type="match status" value="1"/>
</dbReference>
<comment type="caution">
    <text evidence="11">The sequence shown here is derived from an EMBL/GenBank/DDBJ whole genome shotgun (WGS) entry which is preliminary data.</text>
</comment>
<dbReference type="Gene3D" id="3.30.160.20">
    <property type="match status" value="1"/>
</dbReference>
<dbReference type="PANTHER" id="PTHR43804:SF7">
    <property type="entry name" value="LD18447P"/>
    <property type="match status" value="1"/>
</dbReference>
<accession>A0A0C1YIQ0</accession>
<dbReference type="GO" id="GO:0016149">
    <property type="term" value="F:translation release factor activity, codon specific"/>
    <property type="evidence" value="ECO:0007669"/>
    <property type="project" value="UniProtKB-UniRule"/>
</dbReference>
<evidence type="ECO:0000259" key="10">
    <source>
        <dbReference type="PROSITE" id="PS00745"/>
    </source>
</evidence>
<evidence type="ECO:0000256" key="7">
    <source>
        <dbReference type="HAMAP-Rule" id="MF_00093"/>
    </source>
</evidence>
<reference evidence="11 12" key="1">
    <citation type="submission" date="2014-12" db="EMBL/GenBank/DDBJ databases">
        <title>Denitrispirillum autotrophicum gen. nov., sp. nov., Denitrifying, Facultatively Autotrophic Bacteria Isolated from Rice Paddy Soil.</title>
        <authorList>
            <person name="Ishii S."/>
            <person name="Ashida N."/>
            <person name="Ohno H."/>
            <person name="Otsuka S."/>
            <person name="Yokota A."/>
            <person name="Senoo K."/>
        </authorList>
    </citation>
    <scope>NUCLEOTIDE SEQUENCE [LARGE SCALE GENOMIC DNA]</scope>
    <source>
        <strain evidence="11 12">TSA66</strain>
    </source>
</reference>
<feature type="domain" description="Prokaryotic-type class I peptide chain release factors" evidence="10">
    <location>
        <begin position="228"/>
        <end position="244"/>
    </location>
</feature>
<dbReference type="NCBIfam" id="TIGR00019">
    <property type="entry name" value="prfA"/>
    <property type="match status" value="1"/>
</dbReference>
<comment type="PTM">
    <text evidence="7">Methylated by PrmC. Methylation increases the termination efficiency of RF1.</text>
</comment>
<dbReference type="AlphaFoldDB" id="A0A0C1YIQ0"/>
<dbReference type="HAMAP" id="MF_00093">
    <property type="entry name" value="Rel_fac_1"/>
    <property type="match status" value="1"/>
</dbReference>
<organism evidence="11 12">
    <name type="scientific">Noviherbaspirillum autotrophicum</name>
    <dbReference type="NCBI Taxonomy" id="709839"/>
    <lineage>
        <taxon>Bacteria</taxon>
        <taxon>Pseudomonadati</taxon>
        <taxon>Pseudomonadota</taxon>
        <taxon>Betaproteobacteria</taxon>
        <taxon>Burkholderiales</taxon>
        <taxon>Oxalobacteraceae</taxon>
        <taxon>Noviherbaspirillum</taxon>
    </lineage>
</organism>
<dbReference type="InterPro" id="IPR000352">
    <property type="entry name" value="Pep_chain_release_fac_I"/>
</dbReference>
<feature type="coiled-coil region" evidence="9">
    <location>
        <begin position="2"/>
        <end position="29"/>
    </location>
</feature>
<evidence type="ECO:0000256" key="5">
    <source>
        <dbReference type="ARBA" id="ARBA00022490"/>
    </source>
</evidence>
<comment type="function">
    <text evidence="1 7">Peptide chain release factor 1 directs the termination of translation in response to the peptide chain termination codons UAG and UAA.</text>
</comment>
<dbReference type="PROSITE" id="PS00745">
    <property type="entry name" value="RF_PROK_I"/>
    <property type="match status" value="1"/>
</dbReference>
<name>A0A0C1YIQ0_9BURK</name>
<protein>
    <recommendedName>
        <fullName evidence="7 8">Peptide chain release factor 1</fullName>
        <shortName evidence="7">RF-1</shortName>
    </recommendedName>
</protein>
<dbReference type="InterPro" id="IPR005139">
    <property type="entry name" value="PCRF"/>
</dbReference>
<dbReference type="SMART" id="SM00937">
    <property type="entry name" value="PCRF"/>
    <property type="match status" value="1"/>
</dbReference>
<keyword evidence="4 7" id="KW-0488">Methylation</keyword>
<feature type="modified residue" description="N5-methylglutamine" evidence="7">
    <location>
        <position position="235"/>
    </location>
</feature>
<keyword evidence="12" id="KW-1185">Reference proteome</keyword>
<dbReference type="FunFam" id="3.30.70.1660:FF:000004">
    <property type="entry name" value="Peptide chain release factor 1"/>
    <property type="match status" value="1"/>
</dbReference>
<evidence type="ECO:0000256" key="4">
    <source>
        <dbReference type="ARBA" id="ARBA00022481"/>
    </source>
</evidence>
<dbReference type="Proteomes" id="UP000031572">
    <property type="component" value="Unassembled WGS sequence"/>
</dbReference>
<dbReference type="FunFam" id="3.30.160.20:FF:000004">
    <property type="entry name" value="Peptide chain release factor 1"/>
    <property type="match status" value="1"/>
</dbReference>
<dbReference type="EMBL" id="JWJG01000028">
    <property type="protein sequence ID" value="KIF80367.1"/>
    <property type="molecule type" value="Genomic_DNA"/>
</dbReference>
<dbReference type="GO" id="GO:0005829">
    <property type="term" value="C:cytosol"/>
    <property type="evidence" value="ECO:0007669"/>
    <property type="project" value="UniProtKB-ARBA"/>
</dbReference>
<sequence>MKPSMLAKLDQLTERLEEVNNLLMQEGITADMEQYRKLTREHAELGPLVALYQDYVKAGEDIKAAQDMLYDPDMKELAQEEITNAKARIEQLELDLQKMLLPKDPNDERNIYLEIRAGTGGDEAALFAGDLLRMYTRYAERNRWQVEMVSESPSEIGGYKEVIVRIIGFGAYSKLKFESGGHRVQRVPATETQGRIHTSACTVAVMPEADEVEDVDINPADIRIDTFRASGAGGQHINKTDSAVRITHIPTGLVVECQDDRSQHKNKASALKVLAARIKDMQLREQQAKEAATRKSLIGSGDRSERIRTYNYPQGRMTDHRINLTLYKLDFIMDGDLEELTSALVAEHQAELLAQLGEEA</sequence>
<dbReference type="InterPro" id="IPR050057">
    <property type="entry name" value="Prokaryotic/Mito_RF"/>
</dbReference>
<keyword evidence="9" id="KW-0175">Coiled coil</keyword>
<keyword evidence="5 7" id="KW-0963">Cytoplasm</keyword>
<evidence type="ECO:0000313" key="12">
    <source>
        <dbReference type="Proteomes" id="UP000031572"/>
    </source>
</evidence>
<gene>
    <name evidence="7 11" type="primary">prfA</name>
    <name evidence="11" type="ORF">TSA66_05285</name>
</gene>
<dbReference type="Gene3D" id="6.10.140.1950">
    <property type="match status" value="1"/>
</dbReference>
<dbReference type="InterPro" id="IPR045853">
    <property type="entry name" value="Pep_chain_release_fac_I_sf"/>
</dbReference>
<comment type="subcellular location">
    <subcellularLocation>
        <location evidence="2 7">Cytoplasm</location>
    </subcellularLocation>
</comment>
<dbReference type="PANTHER" id="PTHR43804">
    <property type="entry name" value="LD18447P"/>
    <property type="match status" value="1"/>
</dbReference>
<dbReference type="OrthoDB" id="9806673at2"/>
<evidence type="ECO:0000313" key="11">
    <source>
        <dbReference type="EMBL" id="KIF80367.1"/>
    </source>
</evidence>
<evidence type="ECO:0000256" key="1">
    <source>
        <dbReference type="ARBA" id="ARBA00002986"/>
    </source>
</evidence>
<dbReference type="Pfam" id="PF03462">
    <property type="entry name" value="PCRF"/>
    <property type="match status" value="1"/>
</dbReference>
<keyword evidence="6 7" id="KW-0648">Protein biosynthesis</keyword>
<evidence type="ECO:0000256" key="3">
    <source>
        <dbReference type="ARBA" id="ARBA00010835"/>
    </source>
</evidence>
<evidence type="ECO:0000256" key="9">
    <source>
        <dbReference type="SAM" id="Coils"/>
    </source>
</evidence>
<evidence type="ECO:0000256" key="2">
    <source>
        <dbReference type="ARBA" id="ARBA00004496"/>
    </source>
</evidence>
<evidence type="ECO:0000256" key="8">
    <source>
        <dbReference type="NCBIfam" id="TIGR00019"/>
    </source>
</evidence>
<dbReference type="FunFam" id="3.30.70.1660:FF:000002">
    <property type="entry name" value="Peptide chain release factor 1"/>
    <property type="match status" value="1"/>
</dbReference>
<dbReference type="Pfam" id="PF00472">
    <property type="entry name" value="RF-1"/>
    <property type="match status" value="1"/>
</dbReference>
<evidence type="ECO:0000256" key="6">
    <source>
        <dbReference type="ARBA" id="ARBA00022917"/>
    </source>
</evidence>
<dbReference type="InterPro" id="IPR004373">
    <property type="entry name" value="RF-1"/>
</dbReference>
<dbReference type="SUPFAM" id="SSF75620">
    <property type="entry name" value="Release factor"/>
    <property type="match status" value="1"/>
</dbReference>
<dbReference type="Gene3D" id="3.30.70.1660">
    <property type="match status" value="1"/>
</dbReference>
<proteinExistence type="inferred from homology"/>